<dbReference type="OrthoDB" id="8592692at2"/>
<organism evidence="3 4">
    <name type="scientific">Altericroceibacterium spongiae</name>
    <dbReference type="NCBI Taxonomy" id="2320269"/>
    <lineage>
        <taxon>Bacteria</taxon>
        <taxon>Pseudomonadati</taxon>
        <taxon>Pseudomonadota</taxon>
        <taxon>Alphaproteobacteria</taxon>
        <taxon>Sphingomonadales</taxon>
        <taxon>Erythrobacteraceae</taxon>
        <taxon>Altericroceibacterium</taxon>
    </lineage>
</organism>
<keyword evidence="4" id="KW-1185">Reference proteome</keyword>
<feature type="region of interest" description="Disordered" evidence="1">
    <location>
        <begin position="20"/>
        <end position="40"/>
    </location>
</feature>
<comment type="caution">
    <text evidence="3">The sequence shown here is derived from an EMBL/GenBank/DDBJ whole genome shotgun (WGS) entry which is preliminary data.</text>
</comment>
<dbReference type="RefSeq" id="WP_120325124.1">
    <property type="nucleotide sequence ID" value="NZ_RAPF01000006.1"/>
</dbReference>
<dbReference type="AlphaFoldDB" id="A0A420EES0"/>
<evidence type="ECO:0008006" key="5">
    <source>
        <dbReference type="Google" id="ProtNLM"/>
    </source>
</evidence>
<dbReference type="Proteomes" id="UP000284395">
    <property type="component" value="Unassembled WGS sequence"/>
</dbReference>
<accession>A0A420EES0</accession>
<proteinExistence type="predicted"/>
<gene>
    <name evidence="3" type="ORF">D6851_11925</name>
</gene>
<protein>
    <recommendedName>
        <fullName evidence="5">Secreted protein</fullName>
    </recommendedName>
</protein>
<name>A0A420EES0_9SPHN</name>
<feature type="chain" id="PRO_5019521012" description="Secreted protein" evidence="2">
    <location>
        <begin position="24"/>
        <end position="125"/>
    </location>
</feature>
<sequence>MMKLTIAALAGTMLLAACTPSHQSEQPGPSGGPKLFLSQQERQSCEAEGGHVEKRGRLQAETCVHPFPDAGQGCTDNAQCEGKCIAEGNEGPEKEVTGYCQKDDKLFGCYAEVQDGKAVNRICVD</sequence>
<feature type="signal peptide" evidence="2">
    <location>
        <begin position="1"/>
        <end position="23"/>
    </location>
</feature>
<dbReference type="EMBL" id="RAPF01000006">
    <property type="protein sequence ID" value="RKF19181.1"/>
    <property type="molecule type" value="Genomic_DNA"/>
</dbReference>
<keyword evidence="2" id="KW-0732">Signal</keyword>
<evidence type="ECO:0000313" key="3">
    <source>
        <dbReference type="EMBL" id="RKF19181.1"/>
    </source>
</evidence>
<dbReference type="PROSITE" id="PS51257">
    <property type="entry name" value="PROKAR_LIPOPROTEIN"/>
    <property type="match status" value="1"/>
</dbReference>
<evidence type="ECO:0000313" key="4">
    <source>
        <dbReference type="Proteomes" id="UP000284395"/>
    </source>
</evidence>
<evidence type="ECO:0000256" key="2">
    <source>
        <dbReference type="SAM" id="SignalP"/>
    </source>
</evidence>
<evidence type="ECO:0000256" key="1">
    <source>
        <dbReference type="SAM" id="MobiDB-lite"/>
    </source>
</evidence>
<reference evidence="3 4" key="1">
    <citation type="submission" date="2018-09" db="EMBL/GenBank/DDBJ databases">
        <title>Altererythrobacter spongiae sp. nov., isolated from a marine sponge.</title>
        <authorList>
            <person name="Zhuang L."/>
            <person name="Luo L."/>
        </authorList>
    </citation>
    <scope>NUCLEOTIDE SEQUENCE [LARGE SCALE GENOMIC DNA]</scope>
    <source>
        <strain evidence="3 4">HN-Y73</strain>
    </source>
</reference>